<organism evidence="5 6">
    <name type="scientific">Oncorhynchus mykiss</name>
    <name type="common">Rainbow trout</name>
    <name type="synonym">Salmo gairdneri</name>
    <dbReference type="NCBI Taxonomy" id="8022"/>
    <lineage>
        <taxon>Eukaryota</taxon>
        <taxon>Metazoa</taxon>
        <taxon>Chordata</taxon>
        <taxon>Craniata</taxon>
        <taxon>Vertebrata</taxon>
        <taxon>Euteleostomi</taxon>
        <taxon>Actinopterygii</taxon>
        <taxon>Neopterygii</taxon>
        <taxon>Teleostei</taxon>
        <taxon>Protacanthopterygii</taxon>
        <taxon>Salmoniformes</taxon>
        <taxon>Salmonidae</taxon>
        <taxon>Salmoninae</taxon>
        <taxon>Oncorhynchus</taxon>
    </lineage>
</organism>
<keyword evidence="3" id="KW-0597">Phosphoprotein</keyword>
<feature type="compositionally biased region" description="Acidic residues" evidence="4">
    <location>
        <begin position="61"/>
        <end position="72"/>
    </location>
</feature>
<feature type="region of interest" description="Disordered" evidence="4">
    <location>
        <begin position="50"/>
        <end position="101"/>
    </location>
</feature>
<name>A0A061AFM8_ONCMY</name>
<evidence type="ECO:0000313" key="6">
    <source>
        <dbReference type="Proteomes" id="UP000193380"/>
    </source>
</evidence>
<accession>A0A061AFM8</accession>
<dbReference type="Proteomes" id="UP000193380">
    <property type="component" value="Unassembled WGS sequence"/>
</dbReference>
<dbReference type="GO" id="GO:0005886">
    <property type="term" value="C:plasma membrane"/>
    <property type="evidence" value="ECO:0007669"/>
    <property type="project" value="TreeGrafter"/>
</dbReference>
<dbReference type="PANTHER" id="PTHR15129">
    <property type="entry name" value="SRC-ASSOCIATED ADAPTOR PROTEIN"/>
    <property type="match status" value="1"/>
</dbReference>
<gene>
    <name evidence="5" type="ORF">GSONMT00000016001</name>
</gene>
<dbReference type="Gene3D" id="6.10.250.220">
    <property type="match status" value="1"/>
</dbReference>
<proteinExistence type="predicted"/>
<dbReference type="SUPFAM" id="SSF50729">
    <property type="entry name" value="PH domain-like"/>
    <property type="match status" value="1"/>
</dbReference>
<evidence type="ECO:0000256" key="4">
    <source>
        <dbReference type="SAM" id="MobiDB-lite"/>
    </source>
</evidence>
<keyword evidence="2" id="KW-0963">Cytoplasm</keyword>
<comment type="subcellular location">
    <subcellularLocation>
        <location evidence="1">Cytoplasm</location>
    </subcellularLocation>
</comment>
<evidence type="ECO:0000256" key="1">
    <source>
        <dbReference type="ARBA" id="ARBA00004496"/>
    </source>
</evidence>
<reference evidence="5" key="2">
    <citation type="submission" date="2014-03" db="EMBL/GenBank/DDBJ databases">
        <authorList>
            <person name="Genoscope - CEA"/>
        </authorList>
    </citation>
    <scope>NUCLEOTIDE SEQUENCE</scope>
</reference>
<dbReference type="GO" id="GO:0005737">
    <property type="term" value="C:cytoplasm"/>
    <property type="evidence" value="ECO:0007669"/>
    <property type="project" value="UniProtKB-SubCell"/>
</dbReference>
<dbReference type="EMBL" id="FR981358">
    <property type="protein sequence ID" value="CDR18963.1"/>
    <property type="molecule type" value="Genomic_DNA"/>
</dbReference>
<dbReference type="PANTHER" id="PTHR15129:SF2">
    <property type="entry name" value="SRC KINASE-ASSOCIATED PHOSPHOPROTEIN 2"/>
    <property type="match status" value="1"/>
</dbReference>
<protein>
    <recommendedName>
        <fullName evidence="7">Src kinase-associated phosphoprotein 2</fullName>
    </recommendedName>
</protein>
<reference evidence="5" key="1">
    <citation type="journal article" date="2014" name="Nat. Commun.">
        <title>The rainbow trout genome provides novel insights into evolution after whole-genome duplication in vertebrates.</title>
        <authorList>
            <person name="Berthelot C."/>
            <person name="Brunet F."/>
            <person name="Chalopin D."/>
            <person name="Juanchich A."/>
            <person name="Bernard M."/>
            <person name="Noel B."/>
            <person name="Bento P."/>
            <person name="Da Silva C."/>
            <person name="Labadie K."/>
            <person name="Alberti A."/>
            <person name="Aury J.M."/>
            <person name="Louis A."/>
            <person name="Dehais P."/>
            <person name="Bardou P."/>
            <person name="Montfort J."/>
            <person name="Klopp C."/>
            <person name="Cabau C."/>
            <person name="Gaspin C."/>
            <person name="Thorgaard G.H."/>
            <person name="Boussaha M."/>
            <person name="Quillet E."/>
            <person name="Guyomard R."/>
            <person name="Galiana D."/>
            <person name="Bobe J."/>
            <person name="Volff J.N."/>
            <person name="Genet C."/>
            <person name="Wincker P."/>
            <person name="Jaillon O."/>
            <person name="Roest Crollius H."/>
            <person name="Guiguen Y."/>
        </authorList>
    </citation>
    <scope>NUCLEOTIDE SEQUENCE [LARGE SCALE GENOMIC DNA]</scope>
</reference>
<evidence type="ECO:0000313" key="5">
    <source>
        <dbReference type="EMBL" id="CDR18963.1"/>
    </source>
</evidence>
<sequence length="123" mass="13796">MRSIPEELTTLISDLEDFLFDGLKGENLSKKAKEKREAFIKRIKEVKSGYPQEFNENRDAEDSEEDEVEDSNNDGGSLHSERTDKEDETCEGTSQTLVPGLTRGFIPGLTRGFIPGLTRGFIP</sequence>
<dbReference type="InterPro" id="IPR037781">
    <property type="entry name" value="SKAP_fam"/>
</dbReference>
<feature type="non-terminal residue" evidence="5">
    <location>
        <position position="123"/>
    </location>
</feature>
<dbReference type="AlphaFoldDB" id="A0A061AFM8"/>
<dbReference type="PaxDb" id="8022-A0A061AFM8"/>
<evidence type="ECO:0000256" key="3">
    <source>
        <dbReference type="ARBA" id="ARBA00022553"/>
    </source>
</evidence>
<evidence type="ECO:0008006" key="7">
    <source>
        <dbReference type="Google" id="ProtNLM"/>
    </source>
</evidence>
<evidence type="ECO:0000256" key="2">
    <source>
        <dbReference type="ARBA" id="ARBA00022490"/>
    </source>
</evidence>
<dbReference type="STRING" id="8022.A0A061AFM8"/>